<evidence type="ECO:0000313" key="2">
    <source>
        <dbReference type="EMBL" id="CAB4553391.1"/>
    </source>
</evidence>
<feature type="domain" description="DUF8083" evidence="1">
    <location>
        <begin position="6"/>
        <end position="267"/>
    </location>
</feature>
<dbReference type="Pfam" id="PF26312">
    <property type="entry name" value="DUF8083"/>
    <property type="match status" value="1"/>
</dbReference>
<evidence type="ECO:0000313" key="3">
    <source>
        <dbReference type="EMBL" id="CAB4955455.1"/>
    </source>
</evidence>
<protein>
    <submittedName>
        <fullName evidence="2">Unannotated protein</fullName>
    </submittedName>
</protein>
<sequence>MRPTPYVASLRIYEPLSAFEPADRLRWQDLAADENSTRNEQKLALRRLVFPEPPAGRPDGAHILDIDGVRYISPWSTATRCWAALDDFKDSLPSSVTPYFLPQNLEDVITAGVDLMDDRVPHIITENWIIPPRWFSMFMPEDRVRGVDQDGPFCVMRAKLSDAIARTQVAHQTVLGAFGEGSVEAEIEHLLEWLEMFHQQSLVELDYGGLAGYLDHGMKLAGEESGIEADTSVEDVLLSLSGLAAGDGQMAGQGYERLVTRWRAVQGFESAI</sequence>
<evidence type="ECO:0000259" key="1">
    <source>
        <dbReference type="Pfam" id="PF26312"/>
    </source>
</evidence>
<organism evidence="2">
    <name type="scientific">freshwater metagenome</name>
    <dbReference type="NCBI Taxonomy" id="449393"/>
    <lineage>
        <taxon>unclassified sequences</taxon>
        <taxon>metagenomes</taxon>
        <taxon>ecological metagenomes</taxon>
    </lineage>
</organism>
<name>A0A6J6CPG3_9ZZZZ</name>
<proteinExistence type="predicted"/>
<dbReference type="EMBL" id="CAEZTA010000035">
    <property type="protein sequence ID" value="CAB4553391.1"/>
    <property type="molecule type" value="Genomic_DNA"/>
</dbReference>
<gene>
    <name evidence="2" type="ORF">UFOPK1541_00405</name>
    <name evidence="3" type="ORF">UFOPK3861_00442</name>
</gene>
<dbReference type="InterPro" id="IPR058396">
    <property type="entry name" value="DUF8083"/>
</dbReference>
<reference evidence="2" key="1">
    <citation type="submission" date="2020-05" db="EMBL/GenBank/DDBJ databases">
        <authorList>
            <person name="Chiriac C."/>
            <person name="Salcher M."/>
            <person name="Ghai R."/>
            <person name="Kavagutti S V."/>
        </authorList>
    </citation>
    <scope>NUCLEOTIDE SEQUENCE</scope>
</reference>
<accession>A0A6J6CPG3</accession>
<dbReference type="AlphaFoldDB" id="A0A6J6CPG3"/>
<dbReference type="EMBL" id="CAFBNQ010000031">
    <property type="protein sequence ID" value="CAB4955455.1"/>
    <property type="molecule type" value="Genomic_DNA"/>
</dbReference>